<keyword evidence="2" id="KW-0732">Signal</keyword>
<keyword evidence="4" id="KW-1185">Reference proteome</keyword>
<evidence type="ECO:0000313" key="3">
    <source>
        <dbReference type="EMBL" id="RZS29624.1"/>
    </source>
</evidence>
<name>A0A4Q7KBU9_9PSEU</name>
<evidence type="ECO:0000256" key="2">
    <source>
        <dbReference type="SAM" id="SignalP"/>
    </source>
</evidence>
<feature type="compositionally biased region" description="Low complexity" evidence="1">
    <location>
        <begin position="34"/>
        <end position="47"/>
    </location>
</feature>
<dbReference type="OrthoDB" id="3470137at2"/>
<accession>A0A4Q7KBU9</accession>
<feature type="compositionally biased region" description="Basic and acidic residues" evidence="1">
    <location>
        <begin position="63"/>
        <end position="81"/>
    </location>
</feature>
<feature type="chain" id="PRO_5038838411" description="Sensory transduction regulator" evidence="2">
    <location>
        <begin position="32"/>
        <end position="220"/>
    </location>
</feature>
<reference evidence="3 4" key="1">
    <citation type="submission" date="2019-02" db="EMBL/GenBank/DDBJ databases">
        <title>Genomic Encyclopedia of Type Strains, Phase IV (KMG-IV): sequencing the most valuable type-strain genomes for metagenomic binning, comparative biology and taxonomic classification.</title>
        <authorList>
            <person name="Goeker M."/>
        </authorList>
    </citation>
    <scope>NUCLEOTIDE SEQUENCE [LARGE SCALE GENOMIC DNA]</scope>
    <source>
        <strain evidence="3 4">DSM 101727</strain>
    </source>
</reference>
<feature type="region of interest" description="Disordered" evidence="1">
    <location>
        <begin position="34"/>
        <end position="81"/>
    </location>
</feature>
<dbReference type="EMBL" id="SGWQ01000019">
    <property type="protein sequence ID" value="RZS29624.1"/>
    <property type="molecule type" value="Genomic_DNA"/>
</dbReference>
<feature type="signal peptide" evidence="2">
    <location>
        <begin position="1"/>
        <end position="31"/>
    </location>
</feature>
<evidence type="ECO:0000313" key="4">
    <source>
        <dbReference type="Proteomes" id="UP000294257"/>
    </source>
</evidence>
<sequence>MGQPRDSQGRFAKKWGAGAVAGVALSGTVLASGGGAAVSSGAASAGSPLAQNAARARTAKAKARTDKGKSSARKGDRDDTWRRSGLKKLQDRTENHLLCAAVSYDEVREFFLRNRCKSLDRFIVTLQDGGDTIVVAVAWVEMNTSRDARKLQDLIDKDGTGNILPKTAALLGAPHAKFDGADYDSTRTRVTIAEAATVTGSPDEELLEALAEMATLFPKP</sequence>
<dbReference type="AlphaFoldDB" id="A0A4Q7KBU9"/>
<organism evidence="3 4">
    <name type="scientific">Herbihabitans rhizosphaerae</name>
    <dbReference type="NCBI Taxonomy" id="1872711"/>
    <lineage>
        <taxon>Bacteria</taxon>
        <taxon>Bacillati</taxon>
        <taxon>Actinomycetota</taxon>
        <taxon>Actinomycetes</taxon>
        <taxon>Pseudonocardiales</taxon>
        <taxon>Pseudonocardiaceae</taxon>
        <taxon>Herbihabitans</taxon>
    </lineage>
</organism>
<protein>
    <recommendedName>
        <fullName evidence="5">Sensory transduction regulator</fullName>
    </recommendedName>
</protein>
<evidence type="ECO:0008006" key="5">
    <source>
        <dbReference type="Google" id="ProtNLM"/>
    </source>
</evidence>
<evidence type="ECO:0000256" key="1">
    <source>
        <dbReference type="SAM" id="MobiDB-lite"/>
    </source>
</evidence>
<dbReference type="Proteomes" id="UP000294257">
    <property type="component" value="Unassembled WGS sequence"/>
</dbReference>
<dbReference type="RefSeq" id="WP_130348761.1">
    <property type="nucleotide sequence ID" value="NZ_SGWQ01000019.1"/>
</dbReference>
<comment type="caution">
    <text evidence="3">The sequence shown here is derived from an EMBL/GenBank/DDBJ whole genome shotgun (WGS) entry which is preliminary data.</text>
</comment>
<proteinExistence type="predicted"/>
<gene>
    <name evidence="3" type="ORF">EV193_11927</name>
</gene>